<accession>A0A2Z7D496</accession>
<reference evidence="3 4" key="1">
    <citation type="journal article" date="2015" name="Proc. Natl. Acad. Sci. U.S.A.">
        <title>The resurrection genome of Boea hygrometrica: A blueprint for survival of dehydration.</title>
        <authorList>
            <person name="Xiao L."/>
            <person name="Yang G."/>
            <person name="Zhang L."/>
            <person name="Yang X."/>
            <person name="Zhao S."/>
            <person name="Ji Z."/>
            <person name="Zhou Q."/>
            <person name="Hu M."/>
            <person name="Wang Y."/>
            <person name="Chen M."/>
            <person name="Xu Y."/>
            <person name="Jin H."/>
            <person name="Xiao X."/>
            <person name="Hu G."/>
            <person name="Bao F."/>
            <person name="Hu Y."/>
            <person name="Wan P."/>
            <person name="Li L."/>
            <person name="Deng X."/>
            <person name="Kuang T."/>
            <person name="Xiang C."/>
            <person name="Zhu J.K."/>
            <person name="Oliver M.J."/>
            <person name="He Y."/>
        </authorList>
    </citation>
    <scope>NUCLEOTIDE SEQUENCE [LARGE SCALE GENOMIC DNA]</scope>
    <source>
        <strain evidence="4">cv. XS01</strain>
    </source>
</reference>
<dbReference type="PANTHER" id="PTHR33565">
    <property type="entry name" value="DORMANCY-ASSOCIATED PROTEIN 1"/>
    <property type="match status" value="1"/>
</dbReference>
<organism evidence="3 4">
    <name type="scientific">Dorcoceras hygrometricum</name>
    <dbReference type="NCBI Taxonomy" id="472368"/>
    <lineage>
        <taxon>Eukaryota</taxon>
        <taxon>Viridiplantae</taxon>
        <taxon>Streptophyta</taxon>
        <taxon>Embryophyta</taxon>
        <taxon>Tracheophyta</taxon>
        <taxon>Spermatophyta</taxon>
        <taxon>Magnoliopsida</taxon>
        <taxon>eudicotyledons</taxon>
        <taxon>Gunneridae</taxon>
        <taxon>Pentapetalae</taxon>
        <taxon>asterids</taxon>
        <taxon>lamiids</taxon>
        <taxon>Lamiales</taxon>
        <taxon>Gesneriaceae</taxon>
        <taxon>Didymocarpoideae</taxon>
        <taxon>Trichosporeae</taxon>
        <taxon>Loxocarpinae</taxon>
        <taxon>Dorcoceras</taxon>
    </lineage>
</organism>
<sequence>MVLLDQIWDDAVAGPPPAVSGLKHLKKLYSNPSSMKDVGAESSSKYGRSLSMPTSPTTPGTPKNMSPTAGQKNNVWRSVFDPGSNQATKNVGADFFDKPQHANAPTVYDWLYSGETRNKYR</sequence>
<feature type="compositionally biased region" description="Polar residues" evidence="2">
    <location>
        <begin position="63"/>
        <end position="76"/>
    </location>
</feature>
<name>A0A2Z7D496_9LAMI</name>
<protein>
    <recommendedName>
        <fullName evidence="5">Auxin-repressed 12.5 kDa protein</fullName>
    </recommendedName>
</protein>
<comment type="similarity">
    <text evidence="1">Belongs to the DRM1/ARP family.</text>
</comment>
<dbReference type="InterPro" id="IPR008406">
    <property type="entry name" value="DRM/ARP"/>
</dbReference>
<keyword evidence="4" id="KW-1185">Reference proteome</keyword>
<dbReference type="PANTHER" id="PTHR33565:SF2">
    <property type="entry name" value="DORMANCY-ASSOCIATED PROTEIN 1"/>
    <property type="match status" value="1"/>
</dbReference>
<evidence type="ECO:0000313" key="4">
    <source>
        <dbReference type="Proteomes" id="UP000250235"/>
    </source>
</evidence>
<evidence type="ECO:0000313" key="3">
    <source>
        <dbReference type="EMBL" id="KZV51956.1"/>
    </source>
</evidence>
<evidence type="ECO:0008006" key="5">
    <source>
        <dbReference type="Google" id="ProtNLM"/>
    </source>
</evidence>
<evidence type="ECO:0000256" key="2">
    <source>
        <dbReference type="SAM" id="MobiDB-lite"/>
    </source>
</evidence>
<dbReference type="Proteomes" id="UP000250235">
    <property type="component" value="Unassembled WGS sequence"/>
</dbReference>
<dbReference type="EMBL" id="KQ991552">
    <property type="protein sequence ID" value="KZV51956.1"/>
    <property type="molecule type" value="Genomic_DNA"/>
</dbReference>
<evidence type="ECO:0000256" key="1">
    <source>
        <dbReference type="ARBA" id="ARBA00010502"/>
    </source>
</evidence>
<dbReference type="OrthoDB" id="1902663at2759"/>
<gene>
    <name evidence="3" type="ORF">F511_08566</name>
</gene>
<feature type="region of interest" description="Disordered" evidence="2">
    <location>
        <begin position="32"/>
        <end position="101"/>
    </location>
</feature>
<dbReference type="AlphaFoldDB" id="A0A2Z7D496"/>
<dbReference type="Pfam" id="PF05564">
    <property type="entry name" value="Auxin_repressed"/>
    <property type="match status" value="1"/>
</dbReference>
<feature type="compositionally biased region" description="Low complexity" evidence="2">
    <location>
        <begin position="53"/>
        <end position="62"/>
    </location>
</feature>
<proteinExistence type="inferred from homology"/>